<name>A0A834GDD6_RHOSS</name>
<dbReference type="Proteomes" id="UP000626092">
    <property type="component" value="Unassembled WGS sequence"/>
</dbReference>
<comment type="subcellular location">
    <subcellularLocation>
        <location evidence="1">Membrane</location>
        <topology evidence="1">Single-pass membrane protein</topology>
    </subcellularLocation>
</comment>
<proteinExistence type="predicted"/>
<organism evidence="6 7">
    <name type="scientific">Rhododendron simsii</name>
    <name type="common">Sims's rhododendron</name>
    <dbReference type="NCBI Taxonomy" id="118357"/>
    <lineage>
        <taxon>Eukaryota</taxon>
        <taxon>Viridiplantae</taxon>
        <taxon>Streptophyta</taxon>
        <taxon>Embryophyta</taxon>
        <taxon>Tracheophyta</taxon>
        <taxon>Spermatophyta</taxon>
        <taxon>Magnoliopsida</taxon>
        <taxon>eudicotyledons</taxon>
        <taxon>Gunneridae</taxon>
        <taxon>Pentapetalae</taxon>
        <taxon>asterids</taxon>
        <taxon>Ericales</taxon>
        <taxon>Ericaceae</taxon>
        <taxon>Ericoideae</taxon>
        <taxon>Rhodoreae</taxon>
        <taxon>Rhododendron</taxon>
    </lineage>
</organism>
<dbReference type="InterPro" id="IPR031968">
    <property type="entry name" value="VASt"/>
</dbReference>
<evidence type="ECO:0000256" key="4">
    <source>
        <dbReference type="ARBA" id="ARBA00023136"/>
    </source>
</evidence>
<dbReference type="SMART" id="SM00239">
    <property type="entry name" value="C2"/>
    <property type="match status" value="1"/>
</dbReference>
<keyword evidence="3" id="KW-1133">Transmembrane helix</keyword>
<dbReference type="OrthoDB" id="67700at2759"/>
<sequence>MLVYHSSLQHSMPPLNALHSSYRLPRNTTNNPPHYQKRMCQFPNNSKKMILEAALDVLVPSLWEVQVSVAAAAFVIAAYCWFFSGDGGDDTNANEKDKIGQLNGDHQTTSAYMIKLQLLAAKNLIGSSLNGTSNPYAIITCGTEKRYSSIISSTRNPTWGEEFNFSVDELPMQINVTLYNWDILAKSAVLGSVTVPVGHEVQSGVVWYMLDRSSGKVCLHIRTIEHPLNSCRVLNGYAGAKAGRMISDKQGQIVVHRKPGPLQTIFNLLLHEVVEHSYSCALEMSFLYHGRMFVSAWHVCFHSNVFSKRIKVVIPFEDIDEIKRSQHALINPAITIILRMGTGGHGVPPLGSRDGRLRYKFASFWNRNQADRALQRALKNFCATVQADKEREQSALRAQSSPANIPQESIPKTVQFQPFIKDDVLVVIHNGDFPSTAEQFFDLVLSDGSNFTIEFRSVRKDTNVKVRLDIACVHLLLRSVEKSLLSVGCAATKCRPMIGQWHDAVEYGGQVREVTFRALCTSNLGPPDTAITERQHAVLSPDKKQLVHILRNGVWFSLDLNQVYNVRYGHPLSTSLTSTFPHHPNWKDPTHLLKPEQYDDLFKEMEAKQTVFDPPAGAAARFGGSGSVGSNLADASDFGGGRFVGLYCDVLLADERWAGTRFASASAPDIASEKPHQWQWELL</sequence>
<accession>A0A834GDD6</accession>
<reference evidence="6" key="1">
    <citation type="submission" date="2019-11" db="EMBL/GenBank/DDBJ databases">
        <authorList>
            <person name="Liu Y."/>
            <person name="Hou J."/>
            <person name="Li T.-Q."/>
            <person name="Guan C.-H."/>
            <person name="Wu X."/>
            <person name="Wu H.-Z."/>
            <person name="Ling F."/>
            <person name="Zhang R."/>
            <person name="Shi X.-G."/>
            <person name="Ren J.-P."/>
            <person name="Chen E.-F."/>
            <person name="Sun J.-M."/>
        </authorList>
    </citation>
    <scope>NUCLEOTIDE SEQUENCE</scope>
    <source>
        <strain evidence="6">Adult_tree_wgs_1</strain>
        <tissue evidence="6">Leaves</tissue>
    </source>
</reference>
<dbReference type="InterPro" id="IPR035892">
    <property type="entry name" value="C2_domain_sf"/>
</dbReference>
<dbReference type="Pfam" id="PF00168">
    <property type="entry name" value="C2"/>
    <property type="match status" value="1"/>
</dbReference>
<keyword evidence="4" id="KW-0472">Membrane</keyword>
<dbReference type="Pfam" id="PF02893">
    <property type="entry name" value="GRAM"/>
    <property type="match status" value="1"/>
</dbReference>
<protein>
    <recommendedName>
        <fullName evidence="5">C2 domain-containing protein</fullName>
    </recommendedName>
</protein>
<dbReference type="SMART" id="SM00568">
    <property type="entry name" value="GRAM"/>
    <property type="match status" value="1"/>
</dbReference>
<dbReference type="InterPro" id="IPR011993">
    <property type="entry name" value="PH-like_dom_sf"/>
</dbReference>
<dbReference type="InterPro" id="IPR044655">
    <property type="entry name" value="BAGP1-like"/>
</dbReference>
<evidence type="ECO:0000256" key="3">
    <source>
        <dbReference type="ARBA" id="ARBA00022989"/>
    </source>
</evidence>
<keyword evidence="7" id="KW-1185">Reference proteome</keyword>
<dbReference type="Pfam" id="PF16016">
    <property type="entry name" value="VASt"/>
    <property type="match status" value="1"/>
</dbReference>
<dbReference type="Gene3D" id="2.60.40.150">
    <property type="entry name" value="C2 domain"/>
    <property type="match status" value="1"/>
</dbReference>
<dbReference type="CDD" id="cd00030">
    <property type="entry name" value="C2"/>
    <property type="match status" value="1"/>
</dbReference>
<dbReference type="GO" id="GO:0016020">
    <property type="term" value="C:membrane"/>
    <property type="evidence" value="ECO:0007669"/>
    <property type="project" value="UniProtKB-SubCell"/>
</dbReference>
<dbReference type="PANTHER" id="PTHR47038">
    <property type="entry name" value="BAG-ASSOCIATED GRAM PROTEIN 1"/>
    <property type="match status" value="1"/>
</dbReference>
<evidence type="ECO:0000313" key="6">
    <source>
        <dbReference type="EMBL" id="KAF7131602.1"/>
    </source>
</evidence>
<comment type="caution">
    <text evidence="6">The sequence shown here is derived from an EMBL/GenBank/DDBJ whole genome shotgun (WGS) entry which is preliminary data.</text>
</comment>
<gene>
    <name evidence="6" type="ORF">RHSIM_Rhsim09G0009900</name>
</gene>
<evidence type="ECO:0000313" key="7">
    <source>
        <dbReference type="Proteomes" id="UP000626092"/>
    </source>
</evidence>
<evidence type="ECO:0000259" key="5">
    <source>
        <dbReference type="PROSITE" id="PS50004"/>
    </source>
</evidence>
<feature type="domain" description="C2" evidence="5">
    <location>
        <begin position="94"/>
        <end position="210"/>
    </location>
</feature>
<evidence type="ECO:0000256" key="2">
    <source>
        <dbReference type="ARBA" id="ARBA00022692"/>
    </source>
</evidence>
<dbReference type="AlphaFoldDB" id="A0A834GDD6"/>
<dbReference type="SUPFAM" id="SSF49562">
    <property type="entry name" value="C2 domain (Calcium/lipid-binding domain, CaLB)"/>
    <property type="match status" value="1"/>
</dbReference>
<dbReference type="InterPro" id="IPR000008">
    <property type="entry name" value="C2_dom"/>
</dbReference>
<dbReference type="EMBL" id="WJXA01000009">
    <property type="protein sequence ID" value="KAF7131602.1"/>
    <property type="molecule type" value="Genomic_DNA"/>
</dbReference>
<dbReference type="PROSITE" id="PS50004">
    <property type="entry name" value="C2"/>
    <property type="match status" value="1"/>
</dbReference>
<dbReference type="PANTHER" id="PTHR47038:SF1">
    <property type="entry name" value="BAG-ASSOCIATED GRAM PROTEIN 1"/>
    <property type="match status" value="1"/>
</dbReference>
<keyword evidence="2" id="KW-0812">Transmembrane</keyword>
<evidence type="ECO:0000256" key="1">
    <source>
        <dbReference type="ARBA" id="ARBA00004167"/>
    </source>
</evidence>
<dbReference type="Gene3D" id="2.30.29.30">
    <property type="entry name" value="Pleckstrin-homology domain (PH domain)/Phosphotyrosine-binding domain (PTB)"/>
    <property type="match status" value="1"/>
</dbReference>
<dbReference type="InterPro" id="IPR004182">
    <property type="entry name" value="GRAM"/>
</dbReference>